<feature type="compositionally biased region" description="Basic and acidic residues" evidence="1">
    <location>
        <begin position="809"/>
        <end position="825"/>
    </location>
</feature>
<feature type="region of interest" description="Disordered" evidence="1">
    <location>
        <begin position="745"/>
        <end position="841"/>
    </location>
</feature>
<feature type="compositionally biased region" description="Basic residues" evidence="1">
    <location>
        <begin position="1176"/>
        <end position="1188"/>
    </location>
</feature>
<feature type="region of interest" description="Disordered" evidence="1">
    <location>
        <begin position="1162"/>
        <end position="1215"/>
    </location>
</feature>
<feature type="compositionally biased region" description="Basic residues" evidence="1">
    <location>
        <begin position="605"/>
        <end position="614"/>
    </location>
</feature>
<evidence type="ECO:0000313" key="3">
    <source>
        <dbReference type="Proteomes" id="UP000604046"/>
    </source>
</evidence>
<keyword evidence="3" id="KW-1185">Reference proteome</keyword>
<feature type="compositionally biased region" description="Basic and acidic residues" evidence="1">
    <location>
        <begin position="1166"/>
        <end position="1175"/>
    </location>
</feature>
<feature type="compositionally biased region" description="Basic and acidic residues" evidence="1">
    <location>
        <begin position="770"/>
        <end position="798"/>
    </location>
</feature>
<feature type="compositionally biased region" description="Acidic residues" evidence="1">
    <location>
        <begin position="624"/>
        <end position="633"/>
    </location>
</feature>
<feature type="compositionally biased region" description="Pro residues" evidence="1">
    <location>
        <begin position="984"/>
        <end position="999"/>
    </location>
</feature>
<sequence>MLEAQEPVACMMRQCLPADTSVAGGIGGQRLCYTLAKGKEAFARCYDPAFPACSPCQTSPPCESFCEAEVFIEQPLGSMCHLDNECGGDPLAACHLGVCRRVLWAGQKCENEDGHNVCIYGGERCVNGRCVGFGTNVACWDGYQEGRDLDCQKGWYCLRAVCVPQLPREHSCRGEHPHECLQGHLCNLAAARPQCVAEYSLEPGVASSDRRLCKSSHLDTRTMECAEVPLYDSSGGECMSAAACVRADGTTGECKCKRWWDGVSLPGYCELLVPDLQQPSSAEFRRYALQGCHHDWPEARCAAELDKLGLLELDGRQGSEDAELEAIVGERTLEFGIVVSQWASKVCKVRCVVSTTKAGDDWQRVLGKGTRVPMHRFECMLALPRHVRGIVRGSFEKKFTGGFMAAVLFYRCFQAAVSAVNVQRQEEKKGIARHEALETQGCVAGGDGSPEKDWQIRKRGRRGLKAELQRAMEGSDSEDEGQAAKAAKLDAFVAPEASDHSHSKWSKPHIAAGIEKLELNWAAKPRLPEEGASPDGEAEKPRPQEEGASPGEEAPKKRRQRKAEKPSLQEDALSPDEEAPRKRRQRKAVPDEADDDQSQGPGRARAQKGPKRARPKAEAKPEFGDEEEPDEESVAAWRRLLAERAGGDDLRLAFALRPMACQELRQLGPERYLGKKKEPGAQPLFNNEGKVNLQFLLASYKASEKRRAEDKDAASPHHPFLLWLVKQARALRLLSRQEVRRGQIPNKRLDQAKSSGYSLADEANLVQASDEEKDRRKDADEREKAGLDALPREVHFPERSTSQFELAESSERLRQQLRSQAERRKEKIKAHSSNGQDLQSMSSILSAPSLSFDWVEPESDEETNPHGILQVDLPPSAKSSDSKRALLRETIQRSMSFKQAEVLTSKATRALTSASLSASSTKSAPLAEANKLAEKMADKLAKAKKSREGPEAQGHPDEGEGAAAEVTASAAEATASGSTASAQPEPPAQPAQPAPPAPEVPVEGAAHPQVADPVDTEVGPVPSEEGGVPEAKGIPLAEQGHDHREEPQRDQTEGDLDISATMPFEVVLDAADRGPGEAPADADAELSATLPFEVVLGDAEATEQTAAKVVEAQAPEEEPQAKATALEESWDATQEAPSSEEADEADLTMAQRRERAWLRHVRKKRREEEDKENKLLKSKAAKAGRGKMAHSMEEEDDDLFLGNRTNRQRSDRKRPALLLGLRGIA</sequence>
<dbReference type="AlphaFoldDB" id="A0A812UML4"/>
<organism evidence="2 3">
    <name type="scientific">Symbiodinium natans</name>
    <dbReference type="NCBI Taxonomy" id="878477"/>
    <lineage>
        <taxon>Eukaryota</taxon>
        <taxon>Sar</taxon>
        <taxon>Alveolata</taxon>
        <taxon>Dinophyceae</taxon>
        <taxon>Suessiales</taxon>
        <taxon>Symbiodiniaceae</taxon>
        <taxon>Symbiodinium</taxon>
    </lineage>
</organism>
<reference evidence="2" key="1">
    <citation type="submission" date="2021-02" db="EMBL/GenBank/DDBJ databases">
        <authorList>
            <person name="Dougan E. K."/>
            <person name="Rhodes N."/>
            <person name="Thang M."/>
            <person name="Chan C."/>
        </authorList>
    </citation>
    <scope>NUCLEOTIDE SEQUENCE</scope>
</reference>
<feature type="region of interest" description="Disordered" evidence="1">
    <location>
        <begin position="1108"/>
        <end position="1150"/>
    </location>
</feature>
<feature type="compositionally biased region" description="Low complexity" evidence="1">
    <location>
        <begin position="912"/>
        <end position="927"/>
    </location>
</feature>
<name>A0A812UML4_9DINO</name>
<feature type="region of interest" description="Disordered" evidence="1">
    <location>
        <begin position="912"/>
        <end position="1058"/>
    </location>
</feature>
<comment type="caution">
    <text evidence="2">The sequence shown here is derived from an EMBL/GenBank/DDBJ whole genome shotgun (WGS) entry which is preliminary data.</text>
</comment>
<feature type="region of interest" description="Disordered" evidence="1">
    <location>
        <begin position="855"/>
        <end position="885"/>
    </location>
</feature>
<dbReference type="EMBL" id="CAJNDS010002734">
    <property type="protein sequence ID" value="CAE7578014.1"/>
    <property type="molecule type" value="Genomic_DNA"/>
</dbReference>
<feature type="compositionally biased region" description="Basic and acidic residues" evidence="1">
    <location>
        <begin position="931"/>
        <end position="958"/>
    </location>
</feature>
<accession>A0A812UML4</accession>
<feature type="compositionally biased region" description="Basic and acidic residues" evidence="1">
    <location>
        <begin position="1039"/>
        <end position="1052"/>
    </location>
</feature>
<evidence type="ECO:0000256" key="1">
    <source>
        <dbReference type="SAM" id="MobiDB-lite"/>
    </source>
</evidence>
<dbReference type="OrthoDB" id="438226at2759"/>
<protein>
    <submittedName>
        <fullName evidence="2">Uncharacterized protein</fullName>
    </submittedName>
</protein>
<gene>
    <name evidence="2" type="ORF">SNAT2548_LOCUS32986</name>
</gene>
<feature type="region of interest" description="Disordered" evidence="1">
    <location>
        <begin position="526"/>
        <end position="633"/>
    </location>
</feature>
<dbReference type="Proteomes" id="UP000604046">
    <property type="component" value="Unassembled WGS sequence"/>
</dbReference>
<feature type="compositionally biased region" description="Low complexity" evidence="1">
    <location>
        <begin position="961"/>
        <end position="983"/>
    </location>
</feature>
<proteinExistence type="predicted"/>
<evidence type="ECO:0000313" key="2">
    <source>
        <dbReference type="EMBL" id="CAE7578014.1"/>
    </source>
</evidence>